<feature type="compositionally biased region" description="Low complexity" evidence="1">
    <location>
        <begin position="488"/>
        <end position="508"/>
    </location>
</feature>
<feature type="region of interest" description="Disordered" evidence="1">
    <location>
        <begin position="36"/>
        <end position="254"/>
    </location>
</feature>
<gene>
    <name evidence="2" type="ORF">BU24DRAFT_31113</name>
</gene>
<feature type="region of interest" description="Disordered" evidence="1">
    <location>
        <begin position="399"/>
        <end position="518"/>
    </location>
</feature>
<feature type="compositionally biased region" description="Basic and acidic residues" evidence="1">
    <location>
        <begin position="220"/>
        <end position="237"/>
    </location>
</feature>
<dbReference type="OrthoDB" id="5425130at2759"/>
<evidence type="ECO:0000256" key="1">
    <source>
        <dbReference type="SAM" id="MobiDB-lite"/>
    </source>
</evidence>
<feature type="compositionally biased region" description="Low complexity" evidence="1">
    <location>
        <begin position="80"/>
        <end position="92"/>
    </location>
</feature>
<organism evidence="2 3">
    <name type="scientific">Aaosphaeria arxii CBS 175.79</name>
    <dbReference type="NCBI Taxonomy" id="1450172"/>
    <lineage>
        <taxon>Eukaryota</taxon>
        <taxon>Fungi</taxon>
        <taxon>Dikarya</taxon>
        <taxon>Ascomycota</taxon>
        <taxon>Pezizomycotina</taxon>
        <taxon>Dothideomycetes</taxon>
        <taxon>Pleosporomycetidae</taxon>
        <taxon>Pleosporales</taxon>
        <taxon>Pleosporales incertae sedis</taxon>
        <taxon>Aaosphaeria</taxon>
    </lineage>
</organism>
<dbReference type="GeneID" id="54280229"/>
<feature type="compositionally biased region" description="Low complexity" evidence="1">
    <location>
        <begin position="449"/>
        <end position="468"/>
    </location>
</feature>
<dbReference type="Proteomes" id="UP000799778">
    <property type="component" value="Unassembled WGS sequence"/>
</dbReference>
<feature type="compositionally biased region" description="Basic and acidic residues" evidence="1">
    <location>
        <begin position="167"/>
        <end position="178"/>
    </location>
</feature>
<name>A0A6A5Y8X6_9PLEO</name>
<evidence type="ECO:0000313" key="3">
    <source>
        <dbReference type="Proteomes" id="UP000799778"/>
    </source>
</evidence>
<sequence>MTDIMARPGVGLSAPSSRQDVISALLNDYGTSFGREDASSFDYPLSPEYKELPPPPTSDEKPLPPIMMKFQLRVDDNVAPGSPSSDGSSSPDQPKRIVSRMMSRNSKPPSLTLHKSNGSTAYLPDDVAPPRPAKDDVFTSTPSGDRPLPPPPPPKSERRRSSLKQASRPERRDSKEPELVVQGPLRPAPTAPVKRKPLPSKGFVSLADLGTGPRGRKPVRQSEEGRRPSEPNVEKEVPVIPEVDNQKPTVSKIENPFVDAPPVEAPVEVPVAAPVEVPVAVPEVKEEPQRQEAPLPPPPRKIFGLPSNPRALSKTQVSETQKQESKHMRGKSSTGMDIMKSASNFFSKKSPTTNVAPVPSSITPGPTPSPRKTESIQTGAAIQKPTLASTIHAALVQSPISPISPESDSMRPFSYEAPKPAKQTSLPQQQQPRQQHPPTPPQDKEPLEESPISPIESSRFPPRTTSRQAPPPSQTTSQPSPPLPLPQPSTTTTIPPFPLSQTSTSSSSPDDDNLPPFIPLTRQPIPTPARPIKPSHLHCYTTHATFSRYTARFQPPTCMVCLHDQPGFRATCSCCFLQLCADCDRELGKTAGRDLAALVGVRGKTAATTEGVERGSKASLPSVIVSNDDDDFS</sequence>
<proteinExistence type="predicted"/>
<dbReference type="EMBL" id="ML978066">
    <property type="protein sequence ID" value="KAF2021868.1"/>
    <property type="molecule type" value="Genomic_DNA"/>
</dbReference>
<dbReference type="AlphaFoldDB" id="A0A6A5Y8X6"/>
<feature type="compositionally biased region" description="Pro residues" evidence="1">
    <location>
        <begin position="469"/>
        <end position="487"/>
    </location>
</feature>
<feature type="compositionally biased region" description="Polar residues" evidence="1">
    <location>
        <begin position="331"/>
        <end position="355"/>
    </location>
</feature>
<dbReference type="RefSeq" id="XP_033390207.1">
    <property type="nucleotide sequence ID" value="XM_033522832.1"/>
</dbReference>
<reference evidence="2" key="1">
    <citation type="journal article" date="2020" name="Stud. Mycol.">
        <title>101 Dothideomycetes genomes: a test case for predicting lifestyles and emergence of pathogens.</title>
        <authorList>
            <person name="Haridas S."/>
            <person name="Albert R."/>
            <person name="Binder M."/>
            <person name="Bloem J."/>
            <person name="Labutti K."/>
            <person name="Salamov A."/>
            <person name="Andreopoulos B."/>
            <person name="Baker S."/>
            <person name="Barry K."/>
            <person name="Bills G."/>
            <person name="Bluhm B."/>
            <person name="Cannon C."/>
            <person name="Castanera R."/>
            <person name="Culley D."/>
            <person name="Daum C."/>
            <person name="Ezra D."/>
            <person name="Gonzalez J."/>
            <person name="Henrissat B."/>
            <person name="Kuo A."/>
            <person name="Liang C."/>
            <person name="Lipzen A."/>
            <person name="Lutzoni F."/>
            <person name="Magnuson J."/>
            <person name="Mondo S."/>
            <person name="Nolan M."/>
            <person name="Ohm R."/>
            <person name="Pangilinan J."/>
            <person name="Park H.-J."/>
            <person name="Ramirez L."/>
            <person name="Alfaro M."/>
            <person name="Sun H."/>
            <person name="Tritt A."/>
            <person name="Yoshinaga Y."/>
            <person name="Zwiers L.-H."/>
            <person name="Turgeon B."/>
            <person name="Goodwin S."/>
            <person name="Spatafora J."/>
            <person name="Crous P."/>
            <person name="Grigoriev I."/>
        </authorList>
    </citation>
    <scope>NUCLEOTIDE SEQUENCE</scope>
    <source>
        <strain evidence="2">CBS 175.79</strain>
    </source>
</reference>
<accession>A0A6A5Y8X6</accession>
<protein>
    <submittedName>
        <fullName evidence="2">Uncharacterized protein</fullName>
    </submittedName>
</protein>
<feature type="compositionally biased region" description="Polar residues" evidence="1">
    <location>
        <begin position="102"/>
        <end position="120"/>
    </location>
</feature>
<feature type="region of interest" description="Disordered" evidence="1">
    <location>
        <begin position="283"/>
        <end position="384"/>
    </location>
</feature>
<evidence type="ECO:0000313" key="2">
    <source>
        <dbReference type="EMBL" id="KAF2021868.1"/>
    </source>
</evidence>
<keyword evidence="3" id="KW-1185">Reference proteome</keyword>